<dbReference type="Proteomes" id="UP001238540">
    <property type="component" value="Unassembled WGS sequence"/>
</dbReference>
<dbReference type="EMBL" id="JAUFQC010000001">
    <property type="protein sequence ID" value="MDN3610177.1"/>
    <property type="molecule type" value="Genomic_DNA"/>
</dbReference>
<evidence type="ECO:0000313" key="1">
    <source>
        <dbReference type="EMBL" id="MDN3610177.1"/>
    </source>
</evidence>
<organism evidence="1 2">
    <name type="scientific">Vibrio ostreicida</name>
    <dbReference type="NCBI Taxonomy" id="526588"/>
    <lineage>
        <taxon>Bacteria</taxon>
        <taxon>Pseudomonadati</taxon>
        <taxon>Pseudomonadota</taxon>
        <taxon>Gammaproteobacteria</taxon>
        <taxon>Vibrionales</taxon>
        <taxon>Vibrionaceae</taxon>
        <taxon>Vibrio</taxon>
    </lineage>
</organism>
<keyword evidence="2" id="KW-1185">Reference proteome</keyword>
<reference evidence="2" key="1">
    <citation type="journal article" date="2019" name="Int. J. Syst. Evol. Microbiol.">
        <title>The Global Catalogue of Microorganisms (GCM) 10K type strain sequencing project: providing services to taxonomists for standard genome sequencing and annotation.</title>
        <authorList>
            <consortium name="The Broad Institute Genomics Platform"/>
            <consortium name="The Broad Institute Genome Sequencing Center for Infectious Disease"/>
            <person name="Wu L."/>
            <person name="Ma J."/>
        </authorList>
    </citation>
    <scope>NUCLEOTIDE SEQUENCE [LARGE SCALE GENOMIC DNA]</scope>
    <source>
        <strain evidence="2">CECT 7398</strain>
    </source>
</reference>
<dbReference type="RefSeq" id="WP_170881965.1">
    <property type="nucleotide sequence ID" value="NZ_JABEYA020000001.1"/>
</dbReference>
<name>A0ABT8BVP9_9VIBR</name>
<proteinExistence type="predicted"/>
<gene>
    <name evidence="1" type="ORF">QWZ16_10735</name>
</gene>
<accession>A0ABT8BVP9</accession>
<protein>
    <submittedName>
        <fullName evidence="1">Uncharacterized protein</fullName>
    </submittedName>
</protein>
<sequence>MFNIEGICDWCKKPSLVIKLEYLDGLHHHSCEACSELARLDVRHYNLAELEHRGQKSD</sequence>
<evidence type="ECO:0000313" key="2">
    <source>
        <dbReference type="Proteomes" id="UP001238540"/>
    </source>
</evidence>
<comment type="caution">
    <text evidence="1">The sequence shown here is derived from an EMBL/GenBank/DDBJ whole genome shotgun (WGS) entry which is preliminary data.</text>
</comment>